<keyword evidence="2" id="KW-0732">Signal</keyword>
<reference evidence="3" key="1">
    <citation type="submission" date="2020-10" db="EMBL/GenBank/DDBJ databases">
        <title>Sequencing the genomes of 1000 actinobacteria strains.</title>
        <authorList>
            <person name="Klenk H.-P."/>
        </authorList>
    </citation>
    <scope>NUCLEOTIDE SEQUENCE</scope>
    <source>
        <strain evidence="3">DSM 45354</strain>
    </source>
</reference>
<feature type="region of interest" description="Disordered" evidence="1">
    <location>
        <begin position="39"/>
        <end position="59"/>
    </location>
</feature>
<feature type="region of interest" description="Disordered" evidence="1">
    <location>
        <begin position="393"/>
        <end position="412"/>
    </location>
</feature>
<evidence type="ECO:0000256" key="2">
    <source>
        <dbReference type="SAM" id="SignalP"/>
    </source>
</evidence>
<evidence type="ECO:0000313" key="3">
    <source>
        <dbReference type="EMBL" id="MBE1607089.1"/>
    </source>
</evidence>
<dbReference type="PROSITE" id="PS51318">
    <property type="entry name" value="TAT"/>
    <property type="match status" value="1"/>
</dbReference>
<evidence type="ECO:0008006" key="5">
    <source>
        <dbReference type="Google" id="ProtNLM"/>
    </source>
</evidence>
<dbReference type="AlphaFoldDB" id="A0A927MUX3"/>
<sequence length="412" mass="43697">MPAHHQPTRRSVLRLLGVAAGATAGVAVSPLTGAPAWATTSRATSGTTSGTTSGAAAGVEPNHDGIVRLPISFGNADFPEIVGGVYQGPNLVEASGAVASRRYPGVLWIIRDGYQFDQPEPVRSRYRNALYAVRFNPLSGRLLRWPTGVPSVYGGGYLRYVPMRDADGTVPRMVSEDIALAPASDGGPDMLWCGDIGNNNFGAHAGRLWRCAEPNPYLDAEVTLDGLLTYWTNPDHTGPQGNCESLLALHGSLYLIVKNVAAGGPLTVGQVLRLPAQVGGGAVDAVPVARLRPPAGVNWQPTAADLVDGSLLVSTARHWIRYEADPTLTGDDLIRALAAETPTAYGFWNPDETTGANEGIAWLRTGPQGGFMGVSEPGILRWWPRQVAGRETARGRGHLARPRRCPDPAVEV</sequence>
<dbReference type="Proteomes" id="UP000638648">
    <property type="component" value="Unassembled WGS sequence"/>
</dbReference>
<proteinExistence type="predicted"/>
<evidence type="ECO:0000313" key="4">
    <source>
        <dbReference type="Proteomes" id="UP000638648"/>
    </source>
</evidence>
<protein>
    <recommendedName>
        <fullName evidence="5">TAT (Twin-arginine translocation) pathway signal sequence</fullName>
    </recommendedName>
</protein>
<feature type="compositionally biased region" description="Low complexity" evidence="1">
    <location>
        <begin position="39"/>
        <end position="58"/>
    </location>
</feature>
<keyword evidence="4" id="KW-1185">Reference proteome</keyword>
<dbReference type="InterPro" id="IPR006311">
    <property type="entry name" value="TAT_signal"/>
</dbReference>
<comment type="caution">
    <text evidence="3">The sequence shown here is derived from an EMBL/GenBank/DDBJ whole genome shotgun (WGS) entry which is preliminary data.</text>
</comment>
<dbReference type="EMBL" id="JADBEM010000001">
    <property type="protein sequence ID" value="MBE1607089.1"/>
    <property type="molecule type" value="Genomic_DNA"/>
</dbReference>
<name>A0A927MUX3_9ACTN</name>
<feature type="signal peptide" evidence="2">
    <location>
        <begin position="1"/>
        <end position="24"/>
    </location>
</feature>
<accession>A0A927MUX3</accession>
<dbReference type="RefSeq" id="WP_192751087.1">
    <property type="nucleotide sequence ID" value="NZ_BAABJL010000151.1"/>
</dbReference>
<gene>
    <name evidence="3" type="ORF">HEB94_003937</name>
</gene>
<feature type="chain" id="PRO_5039070842" description="TAT (Twin-arginine translocation) pathway signal sequence" evidence="2">
    <location>
        <begin position="25"/>
        <end position="412"/>
    </location>
</feature>
<evidence type="ECO:0000256" key="1">
    <source>
        <dbReference type="SAM" id="MobiDB-lite"/>
    </source>
</evidence>
<organism evidence="3 4">
    <name type="scientific">Actinopolymorpha pittospori</name>
    <dbReference type="NCBI Taxonomy" id="648752"/>
    <lineage>
        <taxon>Bacteria</taxon>
        <taxon>Bacillati</taxon>
        <taxon>Actinomycetota</taxon>
        <taxon>Actinomycetes</taxon>
        <taxon>Propionibacteriales</taxon>
        <taxon>Actinopolymorphaceae</taxon>
        <taxon>Actinopolymorpha</taxon>
    </lineage>
</organism>